<feature type="region of interest" description="Disordered" evidence="1">
    <location>
        <begin position="442"/>
        <end position="482"/>
    </location>
</feature>
<dbReference type="RefSeq" id="WP_184834017.1">
    <property type="nucleotide sequence ID" value="NZ_BAAAVN010000001.1"/>
</dbReference>
<evidence type="ECO:0000313" key="3">
    <source>
        <dbReference type="Proteomes" id="UP000558997"/>
    </source>
</evidence>
<comment type="caution">
    <text evidence="2">The sequence shown here is derived from an EMBL/GenBank/DDBJ whole genome shotgun (WGS) entry which is preliminary data.</text>
</comment>
<dbReference type="Proteomes" id="UP000558997">
    <property type="component" value="Unassembled WGS sequence"/>
</dbReference>
<evidence type="ECO:0000256" key="1">
    <source>
        <dbReference type="SAM" id="MobiDB-lite"/>
    </source>
</evidence>
<reference evidence="2 3" key="1">
    <citation type="submission" date="2020-08" db="EMBL/GenBank/DDBJ databases">
        <title>Sequencing the genomes of 1000 actinobacteria strains.</title>
        <authorList>
            <person name="Klenk H.-P."/>
        </authorList>
    </citation>
    <scope>NUCLEOTIDE SEQUENCE [LARGE SCALE GENOMIC DNA]</scope>
    <source>
        <strain evidence="2 3">DSM 17294</strain>
    </source>
</reference>
<sequence length="482" mass="52170">MPRRPRFWRSRARDAAASATGAAPRTFPNGSRLAIAAGFLVDIEADGLYLYTSDFEVPADQLKALVVVPDDRRPRIAYRLISPGGPAADMDWSVRGYGDLGSDEQETVGARLEAAAKRGHSLDRQLADANFEKLAEGAWRFHGSDSTITVVRDGNGVAFYTPVHDRRMADVIRASQMLGVVQTSAGSEQGLRFSGEWMSYTLVAPVPYPRDAEMTRAITPAEIGMRPVPRSTQPDGFVIGGANETEVIRRLTELGGRPIQELEAWMRPFDPDRPLEPVDHHRSQAGFLGPKDGLLRTLARDNEVVRRLGLTHTEVGDTVRMATWAAGGFGVSRYVGPGDHRYSITARGSMGQQLSPFWDGTGGSSDYQITNDRTGSSVAVSDLGGPMISKYGFYQGPGSPYRTAPEDIIRTFSDLTEKAGGEAEVRRVVAEVDAYFSAAEAVDKSTLGNVPPGSATGTSASSRSDGRPPENGPKREPDARDR</sequence>
<name>A0A841DV72_9ACTN</name>
<feature type="compositionally biased region" description="Low complexity" evidence="1">
    <location>
        <begin position="451"/>
        <end position="462"/>
    </location>
</feature>
<evidence type="ECO:0000313" key="2">
    <source>
        <dbReference type="EMBL" id="MBB5979198.1"/>
    </source>
</evidence>
<feature type="compositionally biased region" description="Basic and acidic residues" evidence="1">
    <location>
        <begin position="464"/>
        <end position="482"/>
    </location>
</feature>
<dbReference type="AlphaFoldDB" id="A0A841DV72"/>
<proteinExistence type="predicted"/>
<dbReference type="EMBL" id="JACHNF010000001">
    <property type="protein sequence ID" value="MBB5979198.1"/>
    <property type="molecule type" value="Genomic_DNA"/>
</dbReference>
<keyword evidence="3" id="KW-1185">Reference proteome</keyword>
<gene>
    <name evidence="2" type="ORF">HDA44_002539</name>
</gene>
<protein>
    <submittedName>
        <fullName evidence="2">Uncharacterized protein</fullName>
    </submittedName>
</protein>
<organism evidence="2 3">
    <name type="scientific">Kribbella solani</name>
    <dbReference type="NCBI Taxonomy" id="236067"/>
    <lineage>
        <taxon>Bacteria</taxon>
        <taxon>Bacillati</taxon>
        <taxon>Actinomycetota</taxon>
        <taxon>Actinomycetes</taxon>
        <taxon>Propionibacteriales</taxon>
        <taxon>Kribbellaceae</taxon>
        <taxon>Kribbella</taxon>
    </lineage>
</organism>
<accession>A0A841DV72</accession>